<feature type="signal peptide" evidence="1">
    <location>
        <begin position="1"/>
        <end position="25"/>
    </location>
</feature>
<proteinExistence type="predicted"/>
<gene>
    <name evidence="2" type="ORF">AAME72_03290</name>
</gene>
<protein>
    <recommendedName>
        <fullName evidence="3">Lipoprotein</fullName>
    </recommendedName>
</protein>
<sequence length="154" mass="15468">MPRRPLLAAATVAVLAVGLSGCAPAPAHHSDAEIERWMDAHSEGSLGGGGGRGSEGDVRANPGGTISFDLHTRSTVTGATLWCLGPGTAHVTITARTTAGSTTSPGDVRCADGARPLDLDGMVLGGVVEVVVTDIDLSGADAWYIAIDGHDVTA</sequence>
<accession>A0AAU7GCE9</accession>
<organism evidence="2">
    <name type="scientific">Leifsonia sp. NPDC080035</name>
    <dbReference type="NCBI Taxonomy" id="3143936"/>
    <lineage>
        <taxon>Bacteria</taxon>
        <taxon>Bacillati</taxon>
        <taxon>Actinomycetota</taxon>
        <taxon>Actinomycetes</taxon>
        <taxon>Micrococcales</taxon>
        <taxon>Microbacteriaceae</taxon>
        <taxon>Leifsonia</taxon>
    </lineage>
</organism>
<evidence type="ECO:0000313" key="2">
    <source>
        <dbReference type="EMBL" id="XBM48892.1"/>
    </source>
</evidence>
<dbReference type="AlphaFoldDB" id="A0AAU7GCE9"/>
<evidence type="ECO:0008006" key="3">
    <source>
        <dbReference type="Google" id="ProtNLM"/>
    </source>
</evidence>
<keyword evidence="1" id="KW-0732">Signal</keyword>
<dbReference type="RefSeq" id="WP_348788813.1">
    <property type="nucleotide sequence ID" value="NZ_CP157390.1"/>
</dbReference>
<feature type="chain" id="PRO_5043672154" description="Lipoprotein" evidence="1">
    <location>
        <begin position="26"/>
        <end position="154"/>
    </location>
</feature>
<evidence type="ECO:0000256" key="1">
    <source>
        <dbReference type="SAM" id="SignalP"/>
    </source>
</evidence>
<reference evidence="2" key="1">
    <citation type="submission" date="2024-05" db="EMBL/GenBank/DDBJ databases">
        <title>The Natural Products Discovery Center: Release of the First 8490 Sequenced Strains for Exploring Actinobacteria Biosynthetic Diversity.</title>
        <authorList>
            <person name="Kalkreuter E."/>
            <person name="Kautsar S.A."/>
            <person name="Yang D."/>
            <person name="Bader C.D."/>
            <person name="Teijaro C.N."/>
            <person name="Fluegel L."/>
            <person name="Davis C.M."/>
            <person name="Simpson J.R."/>
            <person name="Lauterbach L."/>
            <person name="Steele A.D."/>
            <person name="Gui C."/>
            <person name="Meng S."/>
            <person name="Li G."/>
            <person name="Viehrig K."/>
            <person name="Ye F."/>
            <person name="Su P."/>
            <person name="Kiefer A.F."/>
            <person name="Nichols A."/>
            <person name="Cepeda A.J."/>
            <person name="Yan W."/>
            <person name="Fan B."/>
            <person name="Jiang Y."/>
            <person name="Adhikari A."/>
            <person name="Zheng C.-J."/>
            <person name="Schuster L."/>
            <person name="Cowan T.M."/>
            <person name="Smanski M.J."/>
            <person name="Chevrette M.G."/>
            <person name="de Carvalho L.P.S."/>
            <person name="Shen B."/>
        </authorList>
    </citation>
    <scope>NUCLEOTIDE SEQUENCE</scope>
    <source>
        <strain evidence="2">NPDC080035</strain>
    </source>
</reference>
<name>A0AAU7GCE9_9MICO</name>
<dbReference type="EMBL" id="CP157390">
    <property type="protein sequence ID" value="XBM48892.1"/>
    <property type="molecule type" value="Genomic_DNA"/>
</dbReference>
<dbReference type="PROSITE" id="PS51257">
    <property type="entry name" value="PROKAR_LIPOPROTEIN"/>
    <property type="match status" value="1"/>
</dbReference>